<protein>
    <recommendedName>
        <fullName evidence="11">Vitamin K epoxide reductase domain-containing protein</fullName>
    </recommendedName>
</protein>
<evidence type="ECO:0000256" key="7">
    <source>
        <dbReference type="ARBA" id="ARBA00023136"/>
    </source>
</evidence>
<dbReference type="Pfam" id="PF07884">
    <property type="entry name" value="VKOR"/>
    <property type="match status" value="1"/>
</dbReference>
<evidence type="ECO:0000256" key="5">
    <source>
        <dbReference type="ARBA" id="ARBA00022989"/>
    </source>
</evidence>
<feature type="transmembrane region" description="Helical" evidence="10">
    <location>
        <begin position="118"/>
        <end position="139"/>
    </location>
</feature>
<keyword evidence="5 10" id="KW-1133">Transmembrane helix</keyword>
<sequence length="218" mass="22815">MLSTPPSSVHPADPAAPFAGEAGDAAPFVRSLPWLLLVGGLLGLVAAFALTVEKFALAADATYIPSCSINTVVNCGSVMGTAQASVFGFPNSLLGIAGFAVVAATGAGLLAGARFARWFWLGLQVGVTAAVAFVHWLIVQSLYEIGALCPYCMVVWAVTIPIFWYVTLRNLHHGVFTRPVDAAVVTARGNHLLPITAWVLGVAGLVAYRFSSSWSTLL</sequence>
<comment type="similarity">
    <text evidence="2">Belongs to the VKOR family.</text>
</comment>
<dbReference type="EMBL" id="CP000431">
    <property type="protein sequence ID" value="ABG98797.1"/>
    <property type="molecule type" value="Genomic_DNA"/>
</dbReference>
<evidence type="ECO:0000313" key="13">
    <source>
        <dbReference type="Proteomes" id="UP000008710"/>
    </source>
</evidence>
<dbReference type="InterPro" id="IPR038354">
    <property type="entry name" value="VKOR_sf"/>
</dbReference>
<evidence type="ECO:0000256" key="10">
    <source>
        <dbReference type="SAM" id="Phobius"/>
    </source>
</evidence>
<dbReference type="Proteomes" id="UP000008710">
    <property type="component" value="Chromosome"/>
</dbReference>
<gene>
    <name evidence="12" type="ordered locus">RHA1_ro07031</name>
</gene>
<keyword evidence="3 10" id="KW-0812">Transmembrane</keyword>
<evidence type="ECO:0000256" key="2">
    <source>
        <dbReference type="ARBA" id="ARBA00006214"/>
    </source>
</evidence>
<dbReference type="GO" id="GO:0048038">
    <property type="term" value="F:quinone binding"/>
    <property type="evidence" value="ECO:0007669"/>
    <property type="project" value="UniProtKB-KW"/>
</dbReference>
<keyword evidence="8" id="KW-1015">Disulfide bond</keyword>
<keyword evidence="7 10" id="KW-0472">Membrane</keyword>
<organism evidence="12 13">
    <name type="scientific">Rhodococcus jostii (strain RHA1)</name>
    <dbReference type="NCBI Taxonomy" id="101510"/>
    <lineage>
        <taxon>Bacteria</taxon>
        <taxon>Bacillati</taxon>
        <taxon>Actinomycetota</taxon>
        <taxon>Actinomycetes</taxon>
        <taxon>Mycobacteriales</taxon>
        <taxon>Nocardiaceae</taxon>
        <taxon>Rhodococcus</taxon>
    </lineage>
</organism>
<evidence type="ECO:0000259" key="11">
    <source>
        <dbReference type="SMART" id="SM00756"/>
    </source>
</evidence>
<feature type="domain" description="Vitamin K epoxide reductase" evidence="11">
    <location>
        <begin position="29"/>
        <end position="170"/>
    </location>
</feature>
<evidence type="ECO:0000256" key="1">
    <source>
        <dbReference type="ARBA" id="ARBA00004141"/>
    </source>
</evidence>
<keyword evidence="4" id="KW-0874">Quinone</keyword>
<feature type="transmembrane region" description="Helical" evidence="10">
    <location>
        <begin position="145"/>
        <end position="168"/>
    </location>
</feature>
<accession>Q0S0Y9</accession>
<dbReference type="OrthoDB" id="9783799at2"/>
<dbReference type="AlphaFoldDB" id="Q0S0Y9"/>
<dbReference type="Gene3D" id="1.20.1440.130">
    <property type="entry name" value="VKOR domain"/>
    <property type="match status" value="1"/>
</dbReference>
<evidence type="ECO:0000256" key="9">
    <source>
        <dbReference type="ARBA" id="ARBA00023284"/>
    </source>
</evidence>
<dbReference type="HOGENOM" id="CLU_082938_1_1_11"/>
<dbReference type="CDD" id="cd12922">
    <property type="entry name" value="VKOR_5"/>
    <property type="match status" value="1"/>
</dbReference>
<dbReference type="GO" id="GO:0016491">
    <property type="term" value="F:oxidoreductase activity"/>
    <property type="evidence" value="ECO:0007669"/>
    <property type="project" value="UniProtKB-KW"/>
</dbReference>
<dbReference type="SMART" id="SM00756">
    <property type="entry name" value="VKc"/>
    <property type="match status" value="1"/>
</dbReference>
<dbReference type="RefSeq" id="WP_011598765.1">
    <property type="nucleotide sequence ID" value="NC_008268.1"/>
</dbReference>
<dbReference type="GO" id="GO:0016020">
    <property type="term" value="C:membrane"/>
    <property type="evidence" value="ECO:0007669"/>
    <property type="project" value="UniProtKB-SubCell"/>
</dbReference>
<keyword evidence="6" id="KW-0560">Oxidoreductase</keyword>
<evidence type="ECO:0000313" key="12">
    <source>
        <dbReference type="EMBL" id="ABG98797.1"/>
    </source>
</evidence>
<feature type="transmembrane region" description="Helical" evidence="10">
    <location>
        <begin position="92"/>
        <end position="111"/>
    </location>
</feature>
<dbReference type="InterPro" id="IPR041714">
    <property type="entry name" value="VKOR_Actinobacteria"/>
</dbReference>
<evidence type="ECO:0000256" key="8">
    <source>
        <dbReference type="ARBA" id="ARBA00023157"/>
    </source>
</evidence>
<dbReference type="eggNOG" id="COG4243">
    <property type="taxonomic scope" value="Bacteria"/>
</dbReference>
<feature type="transmembrane region" description="Helical" evidence="10">
    <location>
        <begin position="32"/>
        <end position="51"/>
    </location>
</feature>
<proteinExistence type="inferred from homology"/>
<keyword evidence="9" id="KW-0676">Redox-active center</keyword>
<dbReference type="InterPro" id="IPR012932">
    <property type="entry name" value="VKOR"/>
</dbReference>
<feature type="transmembrane region" description="Helical" evidence="10">
    <location>
        <begin position="189"/>
        <end position="210"/>
    </location>
</feature>
<evidence type="ECO:0000256" key="6">
    <source>
        <dbReference type="ARBA" id="ARBA00023002"/>
    </source>
</evidence>
<comment type="subcellular location">
    <subcellularLocation>
        <location evidence="1">Membrane</location>
        <topology evidence="1">Multi-pass membrane protein</topology>
    </subcellularLocation>
</comment>
<reference evidence="13" key="1">
    <citation type="journal article" date="2006" name="Proc. Natl. Acad. Sci. U.S.A.">
        <title>The complete genome of Rhodococcus sp. RHA1 provides insights into a catabolic powerhouse.</title>
        <authorList>
            <person name="McLeod M.P."/>
            <person name="Warren R.L."/>
            <person name="Hsiao W.W.L."/>
            <person name="Araki N."/>
            <person name="Myhre M."/>
            <person name="Fernandes C."/>
            <person name="Miyazawa D."/>
            <person name="Wong W."/>
            <person name="Lillquist A.L."/>
            <person name="Wang D."/>
            <person name="Dosanjh M."/>
            <person name="Hara H."/>
            <person name="Petrescu A."/>
            <person name="Morin R.D."/>
            <person name="Yang G."/>
            <person name="Stott J.M."/>
            <person name="Schein J.E."/>
            <person name="Shin H."/>
            <person name="Smailus D."/>
            <person name="Siddiqui A.S."/>
            <person name="Marra M.A."/>
            <person name="Jones S.J.M."/>
            <person name="Holt R."/>
            <person name="Brinkman F.S.L."/>
            <person name="Miyauchi K."/>
            <person name="Fukuda M."/>
            <person name="Davies J.E."/>
            <person name="Mohn W.W."/>
            <person name="Eltis L.D."/>
        </authorList>
    </citation>
    <scope>NUCLEOTIDE SEQUENCE [LARGE SCALE GENOMIC DNA]</scope>
    <source>
        <strain evidence="13">RHA1</strain>
    </source>
</reference>
<evidence type="ECO:0000256" key="4">
    <source>
        <dbReference type="ARBA" id="ARBA00022719"/>
    </source>
</evidence>
<dbReference type="KEGG" id="rha:RHA1_ro07031"/>
<name>Q0S0Y9_RHOJR</name>
<dbReference type="PATRIC" id="fig|101510.16.peg.7091"/>
<evidence type="ECO:0000256" key="3">
    <source>
        <dbReference type="ARBA" id="ARBA00022692"/>
    </source>
</evidence>